<feature type="transmembrane region" description="Helical" evidence="7">
    <location>
        <begin position="479"/>
        <end position="499"/>
    </location>
</feature>
<feature type="region of interest" description="Disordered" evidence="6">
    <location>
        <begin position="365"/>
        <end position="408"/>
    </location>
</feature>
<dbReference type="InterPro" id="IPR050482">
    <property type="entry name" value="Sensor_HK_TwoCompSys"/>
</dbReference>
<feature type="transmembrane region" description="Helical" evidence="7">
    <location>
        <begin position="121"/>
        <end position="141"/>
    </location>
</feature>
<dbReference type="InterPro" id="IPR003594">
    <property type="entry name" value="HATPase_dom"/>
</dbReference>
<feature type="transmembrane region" description="Helical" evidence="7">
    <location>
        <begin position="556"/>
        <end position="577"/>
    </location>
</feature>
<organism evidence="9 10">
    <name type="scientific">Streptomyces paludis</name>
    <dbReference type="NCBI Taxonomy" id="2282738"/>
    <lineage>
        <taxon>Bacteria</taxon>
        <taxon>Bacillati</taxon>
        <taxon>Actinomycetota</taxon>
        <taxon>Actinomycetes</taxon>
        <taxon>Kitasatosporales</taxon>
        <taxon>Streptomycetaceae</taxon>
        <taxon>Streptomyces</taxon>
    </lineage>
</organism>
<dbReference type="Proteomes" id="UP000253868">
    <property type="component" value="Chromosome"/>
</dbReference>
<keyword evidence="3" id="KW-0808">Transferase</keyword>
<evidence type="ECO:0000313" key="9">
    <source>
        <dbReference type="EMBL" id="AXG79814.1"/>
    </source>
</evidence>
<feature type="transmembrane region" description="Helical" evidence="7">
    <location>
        <begin position="12"/>
        <end position="34"/>
    </location>
</feature>
<dbReference type="EMBL" id="CP031194">
    <property type="protein sequence ID" value="AXG79814.1"/>
    <property type="molecule type" value="Genomic_DNA"/>
</dbReference>
<feature type="transmembrane region" description="Helical" evidence="7">
    <location>
        <begin position="505"/>
        <end position="522"/>
    </location>
</feature>
<dbReference type="GO" id="GO:0000160">
    <property type="term" value="P:phosphorelay signal transduction system"/>
    <property type="evidence" value="ECO:0007669"/>
    <property type="project" value="UniProtKB-KW"/>
</dbReference>
<name>A0A345HSZ0_9ACTN</name>
<dbReference type="AlphaFoldDB" id="A0A345HSZ0"/>
<protein>
    <recommendedName>
        <fullName evidence="2">histidine kinase</fullName>
        <ecNumber evidence="2">2.7.13.3</ecNumber>
    </recommendedName>
</protein>
<feature type="transmembrane region" description="Helical" evidence="7">
    <location>
        <begin position="147"/>
        <end position="167"/>
    </location>
</feature>
<dbReference type="KEGG" id="spad:DVK44_21580"/>
<dbReference type="EC" id="2.7.13.3" evidence="2"/>
<feature type="transmembrane region" description="Helical" evidence="7">
    <location>
        <begin position="447"/>
        <end position="467"/>
    </location>
</feature>
<feature type="domain" description="Histidine kinase/HSP90-like ATPase" evidence="8">
    <location>
        <begin position="292"/>
        <end position="375"/>
    </location>
</feature>
<keyword evidence="10" id="KW-1185">Reference proteome</keyword>
<evidence type="ECO:0000256" key="7">
    <source>
        <dbReference type="SAM" id="Phobius"/>
    </source>
</evidence>
<evidence type="ECO:0000313" key="10">
    <source>
        <dbReference type="Proteomes" id="UP000253868"/>
    </source>
</evidence>
<dbReference type="SUPFAM" id="SSF55874">
    <property type="entry name" value="ATPase domain of HSP90 chaperone/DNA topoisomerase II/histidine kinase"/>
    <property type="match status" value="1"/>
</dbReference>
<dbReference type="GO" id="GO:0004673">
    <property type="term" value="F:protein histidine kinase activity"/>
    <property type="evidence" value="ECO:0007669"/>
    <property type="project" value="UniProtKB-EC"/>
</dbReference>
<keyword evidence="7" id="KW-0472">Membrane</keyword>
<feature type="transmembrane region" description="Helical" evidence="7">
    <location>
        <begin position="529"/>
        <end position="550"/>
    </location>
</feature>
<evidence type="ECO:0000256" key="3">
    <source>
        <dbReference type="ARBA" id="ARBA00022679"/>
    </source>
</evidence>
<keyword evidence="4" id="KW-0418">Kinase</keyword>
<dbReference type="InterPro" id="IPR036890">
    <property type="entry name" value="HATPase_C_sf"/>
</dbReference>
<evidence type="ECO:0000256" key="4">
    <source>
        <dbReference type="ARBA" id="ARBA00022777"/>
    </source>
</evidence>
<dbReference type="Pfam" id="PF02518">
    <property type="entry name" value="HATPase_c"/>
    <property type="match status" value="1"/>
</dbReference>
<gene>
    <name evidence="9" type="ORF">DVK44_21580</name>
</gene>
<feature type="transmembrane region" description="Helical" evidence="7">
    <location>
        <begin position="94"/>
        <end position="114"/>
    </location>
</feature>
<evidence type="ECO:0000259" key="8">
    <source>
        <dbReference type="Pfam" id="PF02518"/>
    </source>
</evidence>
<feature type="transmembrane region" description="Helical" evidence="7">
    <location>
        <begin position="422"/>
        <end position="441"/>
    </location>
</feature>
<dbReference type="RefSeq" id="WP_114661141.1">
    <property type="nucleotide sequence ID" value="NZ_CP031194.1"/>
</dbReference>
<evidence type="ECO:0000256" key="1">
    <source>
        <dbReference type="ARBA" id="ARBA00000085"/>
    </source>
</evidence>
<dbReference type="OrthoDB" id="4065549at2"/>
<dbReference type="CDD" id="cd16917">
    <property type="entry name" value="HATPase_UhpB-NarQ-NarX-like"/>
    <property type="match status" value="1"/>
</dbReference>
<keyword evidence="7" id="KW-1133">Transmembrane helix</keyword>
<keyword evidence="5" id="KW-0902">Two-component regulatory system</keyword>
<sequence>MSAGSYRYGVECGLSRAVASVATLFTVVWGAFLLSHVGGLTPGVLGVSVVFTALVGAVAVRGFRIRLGRADVVAAVVVAVAGNLVIALDEPEQVVIGQRCMLAVPAVLLAVGCLPPRGARWVSLLAICAQVAASWPVDGAAGAIEGVWPVVATAIAGVVLAPLMRAAGTGADRSERRVRAAKAAAARARGRREAHRDFQGMLHDDISSALRALGVAGIEPARVREAARGAVTAIGRTPAPPEEAGPVELGALVRALAAPAGTELTVEAAGAVGTTGTVLVGAEVAAAVMGAAGEALRNVARHAKARNVRVRLRGRGDGQGFDLAITDDGIGFAPAGLRSSSVGVRRSMIRRMAGVGGTAEVLSAPGGGTTVRLSWERPGDGPGTAEPSAASHSASRAGKTGETGKTGKTVRMRAAVGDVRRPLAAVCLPFVLVMGVIAGIHTAATPGAGWLMGWYVLLSAITVALLLRAHTGIPGPAAGAAAAFAVAGALSSFLTLPLAGLADYTSWPIGAVTPLLTLLVIVRPSWEALVALGAEQAGLLLLVALGPPIAPSFAESLAMTLPALFSPALGVLTGLAIGSNVSRLGGVTMRANTARSAALAAESARTARETLHRRRLADLDEEILPFLRAAASPVTTLDDPEVRSTARLLAAAVRDEIHLPGVLDRPTRELLNAARTAGCDITIQSDADDPHPPALLRLLLTTALREGPTPRELTLSVGAGPAGVRAGLVVLPGDRRRTDALREALAGRAAAVRGADEFTLVEVDGPTL</sequence>
<dbReference type="PANTHER" id="PTHR24421">
    <property type="entry name" value="NITRATE/NITRITE SENSOR PROTEIN NARX-RELATED"/>
    <property type="match status" value="1"/>
</dbReference>
<proteinExistence type="predicted"/>
<dbReference type="Gene3D" id="3.30.565.10">
    <property type="entry name" value="Histidine kinase-like ATPase, C-terminal domain"/>
    <property type="match status" value="1"/>
</dbReference>
<evidence type="ECO:0000256" key="5">
    <source>
        <dbReference type="ARBA" id="ARBA00023012"/>
    </source>
</evidence>
<accession>A0A345HSZ0</accession>
<evidence type="ECO:0000256" key="6">
    <source>
        <dbReference type="SAM" id="MobiDB-lite"/>
    </source>
</evidence>
<comment type="catalytic activity">
    <reaction evidence="1">
        <text>ATP + protein L-histidine = ADP + protein N-phospho-L-histidine.</text>
        <dbReference type="EC" id="2.7.13.3"/>
    </reaction>
</comment>
<reference evidence="10" key="1">
    <citation type="submission" date="2018-07" db="EMBL/GenBank/DDBJ databases">
        <authorList>
            <person name="Zhao J."/>
        </authorList>
    </citation>
    <scope>NUCLEOTIDE SEQUENCE [LARGE SCALE GENOMIC DNA]</scope>
    <source>
        <strain evidence="10">GSSD-12</strain>
    </source>
</reference>
<dbReference type="PANTHER" id="PTHR24421:SF10">
    <property type="entry name" value="NITRATE_NITRITE SENSOR PROTEIN NARQ"/>
    <property type="match status" value="1"/>
</dbReference>
<feature type="transmembrane region" description="Helical" evidence="7">
    <location>
        <begin position="72"/>
        <end position="88"/>
    </location>
</feature>
<evidence type="ECO:0000256" key="2">
    <source>
        <dbReference type="ARBA" id="ARBA00012438"/>
    </source>
</evidence>
<keyword evidence="7" id="KW-0812">Transmembrane</keyword>
<feature type="transmembrane region" description="Helical" evidence="7">
    <location>
        <begin position="40"/>
        <end position="60"/>
    </location>
</feature>